<keyword evidence="3" id="KW-1185">Reference proteome</keyword>
<feature type="compositionally biased region" description="Basic residues" evidence="1">
    <location>
        <begin position="795"/>
        <end position="816"/>
    </location>
</feature>
<evidence type="ECO:0000313" key="3">
    <source>
        <dbReference type="Proteomes" id="UP000242287"/>
    </source>
</evidence>
<protein>
    <recommendedName>
        <fullName evidence="4">CUE domain-containing protein</fullName>
    </recommendedName>
</protein>
<dbReference type="CDD" id="cd14364">
    <property type="entry name" value="CUE_ASCC2"/>
    <property type="match status" value="1"/>
</dbReference>
<name>A0A2A9NSV3_9AGAR</name>
<gene>
    <name evidence="2" type="ORF">AMATHDRAFT_75327</name>
</gene>
<dbReference type="InterPro" id="IPR052586">
    <property type="entry name" value="ASCC2"/>
</dbReference>
<accession>A0A2A9NSV3</accession>
<feature type="region of interest" description="Disordered" evidence="1">
    <location>
        <begin position="514"/>
        <end position="533"/>
    </location>
</feature>
<reference evidence="2 3" key="1">
    <citation type="submission" date="2014-02" db="EMBL/GenBank/DDBJ databases">
        <title>Transposable element dynamics among asymbiotic and ectomycorrhizal Amanita fungi.</title>
        <authorList>
            <consortium name="DOE Joint Genome Institute"/>
            <person name="Hess J."/>
            <person name="Skrede I."/>
            <person name="Wolfe B."/>
            <person name="LaButti K."/>
            <person name="Ohm R.A."/>
            <person name="Grigoriev I.V."/>
            <person name="Pringle A."/>
        </authorList>
    </citation>
    <scope>NUCLEOTIDE SEQUENCE [LARGE SCALE GENOMIC DNA]</scope>
    <source>
        <strain evidence="2 3">SKay4041</strain>
    </source>
</reference>
<feature type="compositionally biased region" description="Polar residues" evidence="1">
    <location>
        <begin position="428"/>
        <end position="443"/>
    </location>
</feature>
<dbReference type="Gene3D" id="1.10.8.10">
    <property type="entry name" value="DNA helicase RuvA subunit, C-terminal domain"/>
    <property type="match status" value="1"/>
</dbReference>
<feature type="compositionally biased region" description="Gly residues" evidence="1">
    <location>
        <begin position="767"/>
        <end position="786"/>
    </location>
</feature>
<dbReference type="InterPro" id="IPR041800">
    <property type="entry name" value="ASCC2_CUE"/>
</dbReference>
<feature type="compositionally biased region" description="Basic and acidic residues" evidence="1">
    <location>
        <begin position="680"/>
        <end position="695"/>
    </location>
</feature>
<dbReference type="OrthoDB" id="5577209at2759"/>
<evidence type="ECO:0000256" key="1">
    <source>
        <dbReference type="SAM" id="MobiDB-lite"/>
    </source>
</evidence>
<feature type="region of interest" description="Disordered" evidence="1">
    <location>
        <begin position="614"/>
        <end position="667"/>
    </location>
</feature>
<evidence type="ECO:0008006" key="4">
    <source>
        <dbReference type="Google" id="ProtNLM"/>
    </source>
</evidence>
<dbReference type="PANTHER" id="PTHR21494:SF0">
    <property type="entry name" value="ACTIVATING SIGNAL COINTEGRATOR 1 COMPLEX SUBUNIT 2"/>
    <property type="match status" value="1"/>
</dbReference>
<feature type="region of interest" description="Disordered" evidence="1">
    <location>
        <begin position="680"/>
        <end position="708"/>
    </location>
</feature>
<dbReference type="EMBL" id="KZ301996">
    <property type="protein sequence ID" value="PFH50856.1"/>
    <property type="molecule type" value="Genomic_DNA"/>
</dbReference>
<dbReference type="GO" id="GO:0043130">
    <property type="term" value="F:ubiquitin binding"/>
    <property type="evidence" value="ECO:0007669"/>
    <property type="project" value="TreeGrafter"/>
</dbReference>
<feature type="region of interest" description="Disordered" evidence="1">
    <location>
        <begin position="722"/>
        <end position="824"/>
    </location>
</feature>
<dbReference type="PANTHER" id="PTHR21494">
    <property type="entry name" value="ACTIVATING SIGNAL COINTEGRATOR 1 COMPLEX SUBUNIT 2 ASC-1 COMPLEX SUBUNIT P100"/>
    <property type="match status" value="1"/>
</dbReference>
<dbReference type="Proteomes" id="UP000242287">
    <property type="component" value="Unassembled WGS sequence"/>
</dbReference>
<dbReference type="AlphaFoldDB" id="A0A2A9NSV3"/>
<proteinExistence type="predicted"/>
<feature type="region of interest" description="Disordered" evidence="1">
    <location>
        <begin position="428"/>
        <end position="458"/>
    </location>
</feature>
<feature type="region of interest" description="Disordered" evidence="1">
    <location>
        <begin position="1"/>
        <end position="30"/>
    </location>
</feature>
<feature type="compositionally biased region" description="Polar residues" evidence="1">
    <location>
        <begin position="730"/>
        <end position="744"/>
    </location>
</feature>
<feature type="compositionally biased region" description="Acidic residues" evidence="1">
    <location>
        <begin position="644"/>
        <end position="658"/>
    </location>
</feature>
<organism evidence="2 3">
    <name type="scientific">Amanita thiersii Skay4041</name>
    <dbReference type="NCBI Taxonomy" id="703135"/>
    <lineage>
        <taxon>Eukaryota</taxon>
        <taxon>Fungi</taxon>
        <taxon>Dikarya</taxon>
        <taxon>Basidiomycota</taxon>
        <taxon>Agaricomycotina</taxon>
        <taxon>Agaricomycetes</taxon>
        <taxon>Agaricomycetidae</taxon>
        <taxon>Agaricales</taxon>
        <taxon>Pluteineae</taxon>
        <taxon>Amanitaceae</taxon>
        <taxon>Amanita</taxon>
    </lineage>
</organism>
<evidence type="ECO:0000313" key="2">
    <source>
        <dbReference type="EMBL" id="PFH50856.1"/>
    </source>
</evidence>
<sequence length="824" mass="89669">MTSVAVPGQTRIPTSKRYNQIGGHPEAGSVGIPHSNMTLLATYPSTQTRKSLSPSQAASLYQTILLSLQNTLSLPPKNREVPASTKFIASYARDAAQQALNSLIWDTEVTLSSNERLIQQRTIQLAESIAGSTSLVKEGWGIDVQILLSLAVAFARSHTKRLRSIAQEAVKCNPQLIQAVRDELVSSFTLLLSPNPSSSSGGLYAVRKTAHSLLCFLRISPPEVVKLFAYNKPFVLALAKMYDTGLAAIASVYGGLNVLRSAIPESPATTREPDDWERIWVSTKVALVDAFHTILRCIFDDLAASSGNQLGVASEQAFGIMFSLLELQSSSTSQQNVPRTPFLNLSLLGDYQRTYDLCHTLSTSLRHAAEKDPRLDLLESSLRSLEAQELDDDSGATSHSGRPKSAGALKLLLRSSGPVLWRTDHRVTTQTASNSDGLPSSNRVIDKGKGKAPPVEDVADNMVPDVDLKISQVLDIFPTHSPLYIGQLLALPAYTGSAEKVIEALLECTAPGEDELAPINPSSEASRMPTVTPEDDEITKIVRERRNIFDDEALDISRIQIGKKSEDSQALFKDRAYIEQMKASILRRAEAIDIEEADDEEEFDAYSTSINVASGKSGKGKAVTEPNDDPDLDNLTHVRVIGDGESEDDGDDDDDNQEEEKPILPETILELAYMRDPKLFDRDAATRRSKSRAELKAQTGWGDEQIEGWRIMLERNPKLKDKMLQKHEFSGNQNRLQPTANENKGANNGSNRGRGQGRGSRGRGRGGGRGGGGRGGEGNSNAGGGADSARERAWKDKHKASRANHNRKRGHDHKMAKAGAGPST</sequence>